<reference evidence="2 3" key="1">
    <citation type="submission" date="2019-08" db="EMBL/GenBank/DDBJ databases">
        <title>Archaea genome.</title>
        <authorList>
            <person name="Kajale S."/>
            <person name="Shouche Y."/>
            <person name="Deshpande N."/>
            <person name="Sharma A."/>
        </authorList>
    </citation>
    <scope>NUCLEOTIDE SEQUENCE [LARGE SCALE GENOMIC DNA]</scope>
    <source>
        <strain evidence="2 3">ESP3B_9</strain>
    </source>
</reference>
<name>A0A5D5AF53_9EURY</name>
<feature type="region of interest" description="Disordered" evidence="1">
    <location>
        <begin position="134"/>
        <end position="191"/>
    </location>
</feature>
<accession>A0A5D5AF53</accession>
<dbReference type="RefSeq" id="WP_149083053.1">
    <property type="nucleotide sequence ID" value="NZ_VTAW01000043.1"/>
</dbReference>
<protein>
    <submittedName>
        <fullName evidence="2">Uncharacterized protein</fullName>
    </submittedName>
</protein>
<dbReference type="AlphaFoldDB" id="A0A5D5AF53"/>
<comment type="caution">
    <text evidence="2">The sequence shown here is derived from an EMBL/GenBank/DDBJ whole genome shotgun (WGS) entry which is preliminary data.</text>
</comment>
<organism evidence="2 3">
    <name type="scientific">Natrialba swarupiae</name>
    <dbReference type="NCBI Taxonomy" id="2448032"/>
    <lineage>
        <taxon>Archaea</taxon>
        <taxon>Methanobacteriati</taxon>
        <taxon>Methanobacteriota</taxon>
        <taxon>Stenosarchaea group</taxon>
        <taxon>Halobacteria</taxon>
        <taxon>Halobacteriales</taxon>
        <taxon>Natrialbaceae</taxon>
        <taxon>Natrialba</taxon>
    </lineage>
</organism>
<dbReference type="Proteomes" id="UP000324104">
    <property type="component" value="Unassembled WGS sequence"/>
</dbReference>
<sequence length="191" mass="20589">MPETEQQDKTLSELIVKEAVEKGLDTPLRDSILEAVDEADERPTGGPLSLVGAGFGLGATIGYLAGRYGPDLEEPSFEDIEEPEIIEDVVEESESPEEQIEIDEETESEGSSSRLPKLLLVLGAVAGIAILRRRLSKSEDEEWEPIEEFEPATSVGTDDESEADESDAESESDTGTEGGDEGETEADADEE</sequence>
<evidence type="ECO:0000313" key="2">
    <source>
        <dbReference type="EMBL" id="TYT60438.1"/>
    </source>
</evidence>
<feature type="compositionally biased region" description="Acidic residues" evidence="1">
    <location>
        <begin position="72"/>
        <end position="108"/>
    </location>
</feature>
<keyword evidence="3" id="KW-1185">Reference proteome</keyword>
<proteinExistence type="predicted"/>
<evidence type="ECO:0000313" key="3">
    <source>
        <dbReference type="Proteomes" id="UP000324104"/>
    </source>
</evidence>
<feature type="compositionally biased region" description="Acidic residues" evidence="1">
    <location>
        <begin position="157"/>
        <end position="191"/>
    </location>
</feature>
<evidence type="ECO:0000256" key="1">
    <source>
        <dbReference type="SAM" id="MobiDB-lite"/>
    </source>
</evidence>
<feature type="compositionally biased region" description="Acidic residues" evidence="1">
    <location>
        <begin position="139"/>
        <end position="150"/>
    </location>
</feature>
<dbReference type="EMBL" id="VTAW01000043">
    <property type="protein sequence ID" value="TYT60438.1"/>
    <property type="molecule type" value="Genomic_DNA"/>
</dbReference>
<gene>
    <name evidence="2" type="ORF">FYC77_18875</name>
</gene>
<feature type="region of interest" description="Disordered" evidence="1">
    <location>
        <begin position="72"/>
        <end position="115"/>
    </location>
</feature>